<keyword evidence="1 2" id="KW-0238">DNA-binding</keyword>
<evidence type="ECO:0000313" key="5">
    <source>
        <dbReference type="Proteomes" id="UP000292373"/>
    </source>
</evidence>
<name>A0A4Q9KCG5_9ACTN</name>
<reference evidence="4 5" key="1">
    <citation type="submission" date="2019-01" db="EMBL/GenBank/DDBJ databases">
        <title>Lactibacter flavus gen. nov., sp. nov., a novel bacterium of the family Propionibacteriaceae isolated from raw milk and dairy products.</title>
        <authorList>
            <person name="Huptas C."/>
            <person name="Wenning M."/>
            <person name="Breitenwieser F."/>
            <person name="Doll E."/>
            <person name="Von Neubeck M."/>
            <person name="Busse H.-J."/>
            <person name="Scherer S."/>
        </authorList>
    </citation>
    <scope>NUCLEOTIDE SEQUENCE [LARGE SCALE GENOMIC DNA]</scope>
    <source>
        <strain evidence="4 5">KCTC 33808</strain>
    </source>
</reference>
<feature type="domain" description="HTH tetR-type" evidence="3">
    <location>
        <begin position="1"/>
        <end position="60"/>
    </location>
</feature>
<dbReference type="EMBL" id="SDMQ01000023">
    <property type="protein sequence ID" value="TBT82510.1"/>
    <property type="molecule type" value="Genomic_DNA"/>
</dbReference>
<evidence type="ECO:0000256" key="2">
    <source>
        <dbReference type="PROSITE-ProRule" id="PRU00335"/>
    </source>
</evidence>
<evidence type="ECO:0000256" key="1">
    <source>
        <dbReference type="ARBA" id="ARBA00023125"/>
    </source>
</evidence>
<organism evidence="4 5">
    <name type="scientific">Propioniciclava sinopodophylli</name>
    <dbReference type="NCBI Taxonomy" id="1837344"/>
    <lineage>
        <taxon>Bacteria</taxon>
        <taxon>Bacillati</taxon>
        <taxon>Actinomycetota</taxon>
        <taxon>Actinomycetes</taxon>
        <taxon>Propionibacteriales</taxon>
        <taxon>Propionibacteriaceae</taxon>
        <taxon>Propioniciclava</taxon>
    </lineage>
</organism>
<dbReference type="Pfam" id="PF00440">
    <property type="entry name" value="TetR_N"/>
    <property type="match status" value="1"/>
</dbReference>
<gene>
    <name evidence="4" type="ORF">ET989_14410</name>
</gene>
<dbReference type="SUPFAM" id="SSF48498">
    <property type="entry name" value="Tetracyclin repressor-like, C-terminal domain"/>
    <property type="match status" value="1"/>
</dbReference>
<dbReference type="GO" id="GO:0003677">
    <property type="term" value="F:DNA binding"/>
    <property type="evidence" value="ECO:0007669"/>
    <property type="project" value="UniProtKB-UniRule"/>
</dbReference>
<dbReference type="OrthoDB" id="3210235at2"/>
<dbReference type="PROSITE" id="PS50977">
    <property type="entry name" value="HTH_TETR_2"/>
    <property type="match status" value="1"/>
</dbReference>
<dbReference type="Gene3D" id="1.10.357.10">
    <property type="entry name" value="Tetracycline Repressor, domain 2"/>
    <property type="match status" value="1"/>
</dbReference>
<accession>A0A4Q9KCG5</accession>
<sequence>MDRDLIVGAARAIVERNGAAALTLRAVAAEAGVAPNAVYTYVNDMHDLSTAVADAFIGTWDLTLLDSAAPRPAAAAFIQHAWDQFTLHPGPADLLGRHRVVGANSLALQEALLGFLTERAGLGLERAASGTYLLTAWLHGRALLRTSDDEDVPARQLAGVDAASIPLTLAAARLPTGDLDELELLLDALLGQGGPD</sequence>
<protein>
    <submittedName>
        <fullName evidence="4">TetR family transcriptional regulator</fullName>
    </submittedName>
</protein>
<dbReference type="InterPro" id="IPR001647">
    <property type="entry name" value="HTH_TetR"/>
</dbReference>
<dbReference type="Proteomes" id="UP000292373">
    <property type="component" value="Unassembled WGS sequence"/>
</dbReference>
<dbReference type="InterPro" id="IPR009057">
    <property type="entry name" value="Homeodomain-like_sf"/>
</dbReference>
<proteinExistence type="predicted"/>
<evidence type="ECO:0000259" key="3">
    <source>
        <dbReference type="PROSITE" id="PS50977"/>
    </source>
</evidence>
<evidence type="ECO:0000313" key="4">
    <source>
        <dbReference type="EMBL" id="TBT82510.1"/>
    </source>
</evidence>
<dbReference type="AlphaFoldDB" id="A0A4Q9KCG5"/>
<feature type="DNA-binding region" description="H-T-H motif" evidence="2">
    <location>
        <begin position="23"/>
        <end position="42"/>
    </location>
</feature>
<comment type="caution">
    <text evidence="4">The sequence shown here is derived from an EMBL/GenBank/DDBJ whole genome shotgun (WGS) entry which is preliminary data.</text>
</comment>
<dbReference type="SUPFAM" id="SSF46689">
    <property type="entry name" value="Homeodomain-like"/>
    <property type="match status" value="1"/>
</dbReference>
<keyword evidence="5" id="KW-1185">Reference proteome</keyword>
<dbReference type="InterPro" id="IPR036271">
    <property type="entry name" value="Tet_transcr_reg_TetR-rel_C_sf"/>
</dbReference>